<name>A0A1E5GQ35_9ENTE</name>
<organism evidence="1 2">
    <name type="scientific">Enterococcus quebecensis</name>
    <dbReference type="NCBI Taxonomy" id="903983"/>
    <lineage>
        <taxon>Bacteria</taxon>
        <taxon>Bacillati</taxon>
        <taxon>Bacillota</taxon>
        <taxon>Bacilli</taxon>
        <taxon>Lactobacillales</taxon>
        <taxon>Enterococcaceae</taxon>
        <taxon>Enterococcus</taxon>
    </lineage>
</organism>
<dbReference type="AlphaFoldDB" id="A0A1E5GQ35"/>
<evidence type="ECO:0000313" key="1">
    <source>
        <dbReference type="EMBL" id="OEG14695.1"/>
    </source>
</evidence>
<evidence type="ECO:0000313" key="2">
    <source>
        <dbReference type="Proteomes" id="UP000094764"/>
    </source>
</evidence>
<accession>A0A1E5GQ35</accession>
<proteinExistence type="predicted"/>
<comment type="caution">
    <text evidence="1">The sequence shown here is derived from an EMBL/GenBank/DDBJ whole genome shotgun (WGS) entry which is preliminary data.</text>
</comment>
<protein>
    <submittedName>
        <fullName evidence="1">Uncharacterized protein</fullName>
    </submittedName>
</protein>
<sequence>MEGLIDNEFQDFLSHNLIYQVDGAVYKNMRYYLKFYHDFNEYKNYYSQIEYVRNEYNRRMHRFYKDIRKPTLFIRYIKDHEELVSN</sequence>
<gene>
    <name evidence="1" type="ORF">BCR23_12765</name>
</gene>
<dbReference type="Proteomes" id="UP000094764">
    <property type="component" value="Unassembled WGS sequence"/>
</dbReference>
<dbReference type="EMBL" id="MIKB01000019">
    <property type="protein sequence ID" value="OEG14695.1"/>
    <property type="molecule type" value="Genomic_DNA"/>
</dbReference>
<reference evidence="2" key="1">
    <citation type="submission" date="2016-09" db="EMBL/GenBank/DDBJ databases">
        <authorList>
            <person name="Gulvik C.A."/>
        </authorList>
    </citation>
    <scope>NUCLEOTIDE SEQUENCE [LARGE SCALE GENOMIC DNA]</scope>
    <source>
        <strain evidence="2">LMG 26306</strain>
    </source>
</reference>
<keyword evidence="2" id="KW-1185">Reference proteome</keyword>